<proteinExistence type="predicted"/>
<evidence type="ECO:0000313" key="1">
    <source>
        <dbReference type="EMBL" id="MBP1926519.1"/>
    </source>
</evidence>
<comment type="caution">
    <text evidence="1">The sequence shown here is derived from an EMBL/GenBank/DDBJ whole genome shotgun (WGS) entry which is preliminary data.</text>
</comment>
<organism evidence="1 2">
    <name type="scientific">Sedimentibacter acidaminivorans</name>
    <dbReference type="NCBI Taxonomy" id="913099"/>
    <lineage>
        <taxon>Bacteria</taxon>
        <taxon>Bacillati</taxon>
        <taxon>Bacillota</taxon>
        <taxon>Tissierellia</taxon>
        <taxon>Sedimentibacter</taxon>
    </lineage>
</organism>
<gene>
    <name evidence="1" type="ORF">J2Z76_002388</name>
</gene>
<dbReference type="RefSeq" id="WP_209512257.1">
    <property type="nucleotide sequence ID" value="NZ_JAGGKS010000007.1"/>
</dbReference>
<name>A0ABS4GFQ9_9FIRM</name>
<reference evidence="1 2" key="1">
    <citation type="submission" date="2021-03" db="EMBL/GenBank/DDBJ databases">
        <title>Genomic Encyclopedia of Type Strains, Phase IV (KMG-IV): sequencing the most valuable type-strain genomes for metagenomic binning, comparative biology and taxonomic classification.</title>
        <authorList>
            <person name="Goeker M."/>
        </authorList>
    </citation>
    <scope>NUCLEOTIDE SEQUENCE [LARGE SCALE GENOMIC DNA]</scope>
    <source>
        <strain evidence="1 2">DSM 24004</strain>
    </source>
</reference>
<evidence type="ECO:0000313" key="2">
    <source>
        <dbReference type="Proteomes" id="UP001519342"/>
    </source>
</evidence>
<sequence length="74" mass="8483">MKIPFYSNINQLITAKITYSQNASFLLVINEIAPFTLINKEMNQFSVEFADGRIIAASDEIYQKFMEVFHGPGY</sequence>
<protein>
    <submittedName>
        <fullName evidence="1">Uncharacterized protein</fullName>
    </submittedName>
</protein>
<dbReference type="EMBL" id="JAGGKS010000007">
    <property type="protein sequence ID" value="MBP1926519.1"/>
    <property type="molecule type" value="Genomic_DNA"/>
</dbReference>
<keyword evidence="2" id="KW-1185">Reference proteome</keyword>
<dbReference type="Proteomes" id="UP001519342">
    <property type="component" value="Unassembled WGS sequence"/>
</dbReference>
<accession>A0ABS4GFQ9</accession>